<accession>A0A644YNW7</accession>
<dbReference type="HAMAP" id="MF_00503">
    <property type="entry name" value="Ribosomal_bL9"/>
    <property type="match status" value="1"/>
</dbReference>
<dbReference type="Gene3D" id="3.10.430.100">
    <property type="entry name" value="Ribosomal protein L9, C-terminal domain"/>
    <property type="match status" value="1"/>
</dbReference>
<dbReference type="Pfam" id="PF03948">
    <property type="entry name" value="Ribosomal_L9_C"/>
    <property type="match status" value="1"/>
</dbReference>
<dbReference type="InterPro" id="IPR020069">
    <property type="entry name" value="Ribosomal_bL9_C"/>
</dbReference>
<dbReference type="EMBL" id="VSSQ01005576">
    <property type="protein sequence ID" value="MPM29678.1"/>
    <property type="molecule type" value="Genomic_DNA"/>
</dbReference>
<dbReference type="InterPro" id="IPR036935">
    <property type="entry name" value="Ribosomal_bL9_N_sf"/>
</dbReference>
<name>A0A644YNW7_9ZZZZ</name>
<dbReference type="GO" id="GO:0005840">
    <property type="term" value="C:ribosome"/>
    <property type="evidence" value="ECO:0007669"/>
    <property type="project" value="UniProtKB-KW"/>
</dbReference>
<reference evidence="7" key="1">
    <citation type="submission" date="2019-08" db="EMBL/GenBank/DDBJ databases">
        <authorList>
            <person name="Kucharzyk K."/>
            <person name="Murdoch R.W."/>
            <person name="Higgins S."/>
            <person name="Loffler F."/>
        </authorList>
    </citation>
    <scope>NUCLEOTIDE SEQUENCE</scope>
</reference>
<dbReference type="InterPro" id="IPR020594">
    <property type="entry name" value="Ribosomal_bL9_bac/chp"/>
</dbReference>
<keyword evidence="4 7" id="KW-0689">Ribosomal protein</keyword>
<dbReference type="GO" id="GO:0003735">
    <property type="term" value="F:structural constituent of ribosome"/>
    <property type="evidence" value="ECO:0007669"/>
    <property type="project" value="InterPro"/>
</dbReference>
<dbReference type="InterPro" id="IPR036791">
    <property type="entry name" value="Ribosomal_bL9_C_sf"/>
</dbReference>
<evidence type="ECO:0000256" key="2">
    <source>
        <dbReference type="ARBA" id="ARBA00022730"/>
    </source>
</evidence>
<evidence type="ECO:0000256" key="3">
    <source>
        <dbReference type="ARBA" id="ARBA00022884"/>
    </source>
</evidence>
<dbReference type="AlphaFoldDB" id="A0A644YNW7"/>
<dbReference type="GO" id="GO:0006412">
    <property type="term" value="P:translation"/>
    <property type="evidence" value="ECO:0007669"/>
    <property type="project" value="InterPro"/>
</dbReference>
<feature type="domain" description="Ribosomal protein L9" evidence="6">
    <location>
        <begin position="13"/>
        <end position="40"/>
    </location>
</feature>
<evidence type="ECO:0000256" key="4">
    <source>
        <dbReference type="ARBA" id="ARBA00022980"/>
    </source>
</evidence>
<dbReference type="GO" id="GO:1990904">
    <property type="term" value="C:ribonucleoprotein complex"/>
    <property type="evidence" value="ECO:0007669"/>
    <property type="project" value="UniProtKB-KW"/>
</dbReference>
<comment type="similarity">
    <text evidence="1">Belongs to the bacterial ribosomal protein bL9 family.</text>
</comment>
<comment type="caution">
    <text evidence="7">The sequence shown here is derived from an EMBL/GenBank/DDBJ whole genome shotgun (WGS) entry which is preliminary data.</text>
</comment>
<dbReference type="PROSITE" id="PS00651">
    <property type="entry name" value="RIBOSOMAL_L9"/>
    <property type="match status" value="1"/>
</dbReference>
<dbReference type="NCBIfam" id="TIGR00158">
    <property type="entry name" value="L9"/>
    <property type="match status" value="1"/>
</dbReference>
<evidence type="ECO:0000256" key="5">
    <source>
        <dbReference type="ARBA" id="ARBA00023274"/>
    </source>
</evidence>
<keyword evidence="3" id="KW-0694">RNA-binding</keyword>
<dbReference type="Gene3D" id="3.40.5.10">
    <property type="entry name" value="Ribosomal protein L9, N-terminal domain"/>
    <property type="match status" value="1"/>
</dbReference>
<dbReference type="GO" id="GO:0019843">
    <property type="term" value="F:rRNA binding"/>
    <property type="evidence" value="ECO:0007669"/>
    <property type="project" value="UniProtKB-KW"/>
</dbReference>
<proteinExistence type="inferred from homology"/>
<evidence type="ECO:0000259" key="6">
    <source>
        <dbReference type="PROSITE" id="PS00651"/>
    </source>
</evidence>
<dbReference type="PANTHER" id="PTHR21368">
    <property type="entry name" value="50S RIBOSOMAL PROTEIN L9"/>
    <property type="match status" value="1"/>
</dbReference>
<dbReference type="SUPFAM" id="SSF55653">
    <property type="entry name" value="Ribosomal protein L9 C-domain"/>
    <property type="match status" value="1"/>
</dbReference>
<dbReference type="InterPro" id="IPR020070">
    <property type="entry name" value="Ribosomal_bL9_N"/>
</dbReference>
<evidence type="ECO:0000256" key="1">
    <source>
        <dbReference type="ARBA" id="ARBA00010605"/>
    </source>
</evidence>
<dbReference type="InterPro" id="IPR009027">
    <property type="entry name" value="Ribosomal_bL9/RNase_H1_N"/>
</dbReference>
<evidence type="ECO:0000313" key="7">
    <source>
        <dbReference type="EMBL" id="MPM29678.1"/>
    </source>
</evidence>
<dbReference type="InterPro" id="IPR000244">
    <property type="entry name" value="Ribosomal_bL9"/>
</dbReference>
<dbReference type="Pfam" id="PF01281">
    <property type="entry name" value="Ribosomal_L9_N"/>
    <property type="match status" value="1"/>
</dbReference>
<sequence length="148" mass="16387">MKVILLADVKNVGKKGEIVTVADGYGRNFLLRNRLAVIASDKGLEVLQEQKQHDLDELKDREVKAKELQAKLKDVTLDFTVTSGAEGKLFGSVSTKQVVQELQKKHGIAIDKKKIIDGGPFNEAGVHIIKVELFKNVIGELKINIRSK</sequence>
<protein>
    <submittedName>
        <fullName evidence="7">50S ribosomal protein L9</fullName>
    </submittedName>
</protein>
<gene>
    <name evidence="7" type="primary">rplI_26</name>
    <name evidence="7" type="ORF">SDC9_76218</name>
</gene>
<organism evidence="7">
    <name type="scientific">bioreactor metagenome</name>
    <dbReference type="NCBI Taxonomy" id="1076179"/>
    <lineage>
        <taxon>unclassified sequences</taxon>
        <taxon>metagenomes</taxon>
        <taxon>ecological metagenomes</taxon>
    </lineage>
</organism>
<keyword evidence="5" id="KW-0687">Ribonucleoprotein</keyword>
<keyword evidence="2" id="KW-0699">rRNA-binding</keyword>
<dbReference type="SUPFAM" id="SSF55658">
    <property type="entry name" value="L9 N-domain-like"/>
    <property type="match status" value="1"/>
</dbReference>